<dbReference type="InterPro" id="IPR003409">
    <property type="entry name" value="MORN"/>
</dbReference>
<feature type="region of interest" description="Disordered" evidence="2">
    <location>
        <begin position="1"/>
        <end position="114"/>
    </location>
</feature>
<dbReference type="EMBL" id="CAUYUJ010022637">
    <property type="protein sequence ID" value="CAK0911763.1"/>
    <property type="molecule type" value="Genomic_DNA"/>
</dbReference>
<comment type="caution">
    <text evidence="3">The sequence shown here is derived from an EMBL/GenBank/DDBJ whole genome shotgun (WGS) entry which is preliminary data.</text>
</comment>
<dbReference type="PANTHER" id="PTHR23084">
    <property type="entry name" value="PHOSPHATIDYLINOSITOL-4-PHOSPHATE 5-KINASE RELATED"/>
    <property type="match status" value="1"/>
</dbReference>
<evidence type="ECO:0000313" key="3">
    <source>
        <dbReference type="EMBL" id="CAK0911763.1"/>
    </source>
</evidence>
<gene>
    <name evidence="3" type="ORF">PCOR1329_LOCUS85530</name>
</gene>
<organism evidence="3 4">
    <name type="scientific">Prorocentrum cordatum</name>
    <dbReference type="NCBI Taxonomy" id="2364126"/>
    <lineage>
        <taxon>Eukaryota</taxon>
        <taxon>Sar</taxon>
        <taxon>Alveolata</taxon>
        <taxon>Dinophyceae</taxon>
        <taxon>Prorocentrales</taxon>
        <taxon>Prorocentraceae</taxon>
        <taxon>Prorocentrum</taxon>
    </lineage>
</organism>
<evidence type="ECO:0000256" key="2">
    <source>
        <dbReference type="SAM" id="MobiDB-lite"/>
    </source>
</evidence>
<dbReference type="SMART" id="SM00698">
    <property type="entry name" value="MORN"/>
    <property type="match status" value="7"/>
</dbReference>
<dbReference type="SUPFAM" id="SSF82185">
    <property type="entry name" value="Histone H3 K4-specific methyltransferase SET7/9 N-terminal domain"/>
    <property type="match status" value="2"/>
</dbReference>
<proteinExistence type="predicted"/>
<sequence>MKELERLEAAGTGGGTARQALSGSAGAPAMGAAGCRVDPCGGCPEQEEKERGDCPDPGASRPPGLDRAPSKDLAFDGLRLPRAAAAGRRPHEGAQAYGGDHLASSPQSELEGEAQASANYFQREAGDPGGPLQGSATRTFRRHAFPTGAVYEGQWLGERRDGHGKQHWPDGASYEGEWRSGGAEGRGAFEHCNGDAYIGEWQTSAAHGLGVYRHHDGSVYTGEFRADLQDGHGVQVWPERSRFEGQFRGGKKHGHGTYVWPDLSRYEGSWVRNRMQGPGRYTGSDGRRYSGIWHESAMHGCGQSTWPDGRRYQGQYAKDQAVRAADPLLVGPTLLICSSRCPEVPACPPCPECPQCPQMAPTGARQDMRWVFVWLTKAEALWHQRYVVGTVGSSEIDFFVTSPNDGTCEESCAETKSDIIIHEFLVKTQRGLDESARANEGRPVFEDVGPPTHGGSCRASSDLLGWRFESTSAAAAPRPAVRRELRRVAAPPPLLRLDLSAKWATQATAADASPRGRGVSAATVDANASSSRGAQRRAPTLGHTPPWQDIASRLKTAVPGLWQQLRDSKNHQGEISFLADAMSVALMS</sequence>
<evidence type="ECO:0000256" key="1">
    <source>
        <dbReference type="ARBA" id="ARBA00022737"/>
    </source>
</evidence>
<feature type="compositionally biased region" description="Low complexity" evidence="2">
    <location>
        <begin position="77"/>
        <end position="87"/>
    </location>
</feature>
<protein>
    <submittedName>
        <fullName evidence="3">Uncharacterized protein</fullName>
    </submittedName>
</protein>
<dbReference type="Gene3D" id="2.20.110.10">
    <property type="entry name" value="Histone H3 K4-specific methyltransferase SET7/9 N-terminal domain"/>
    <property type="match status" value="3"/>
</dbReference>
<dbReference type="Proteomes" id="UP001189429">
    <property type="component" value="Unassembled WGS sequence"/>
</dbReference>
<feature type="compositionally biased region" description="Basic and acidic residues" evidence="2">
    <location>
        <begin position="157"/>
        <end position="168"/>
    </location>
</feature>
<name>A0ABN9YJ69_9DINO</name>
<feature type="compositionally biased region" description="Low complexity" evidence="2">
    <location>
        <begin position="17"/>
        <end position="34"/>
    </location>
</feature>
<feature type="region of interest" description="Disordered" evidence="2">
    <location>
        <begin position="156"/>
        <end position="181"/>
    </location>
</feature>
<dbReference type="PROSITE" id="PS51257">
    <property type="entry name" value="PROKAR_LIPOPROTEIN"/>
    <property type="match status" value="1"/>
</dbReference>
<keyword evidence="4" id="KW-1185">Reference proteome</keyword>
<keyword evidence="1" id="KW-0677">Repeat</keyword>
<accession>A0ABN9YJ69</accession>
<reference evidence="3" key="1">
    <citation type="submission" date="2023-10" db="EMBL/GenBank/DDBJ databases">
        <authorList>
            <person name="Chen Y."/>
            <person name="Shah S."/>
            <person name="Dougan E. K."/>
            <person name="Thang M."/>
            <person name="Chan C."/>
        </authorList>
    </citation>
    <scope>NUCLEOTIDE SEQUENCE [LARGE SCALE GENOMIC DNA]</scope>
</reference>
<dbReference type="Pfam" id="PF02493">
    <property type="entry name" value="MORN"/>
    <property type="match status" value="7"/>
</dbReference>
<evidence type="ECO:0000313" key="4">
    <source>
        <dbReference type="Proteomes" id="UP001189429"/>
    </source>
</evidence>
<dbReference type="PANTHER" id="PTHR23084:SF179">
    <property type="entry name" value="OS10G0565000 PROTEIN"/>
    <property type="match status" value="1"/>
</dbReference>
<feature type="region of interest" description="Disordered" evidence="2">
    <location>
        <begin position="508"/>
        <end position="547"/>
    </location>
</feature>